<name>A0ABY5Z612_9ACTN</name>
<dbReference type="Proteomes" id="UP001058271">
    <property type="component" value="Chromosome"/>
</dbReference>
<evidence type="ECO:0000313" key="2">
    <source>
        <dbReference type="Proteomes" id="UP001058271"/>
    </source>
</evidence>
<proteinExistence type="predicted"/>
<sequence length="99" mass="10488">MSSDLAPPGAATSGYAIRVLPREAVASWWSATDAGPLRSPVPAGQVSEVECALCLSGWREGDPPIWSRSSPCALAYLWRDLLDHLAHVHGVRPDPAGCP</sequence>
<gene>
    <name evidence="1" type="ORF">Drose_04200</name>
</gene>
<reference evidence="1" key="1">
    <citation type="submission" date="2021-04" db="EMBL/GenBank/DDBJ databases">
        <title>Biosynthetic gene clusters of Dactylosporangioum roseum.</title>
        <authorList>
            <person name="Hartkoorn R.C."/>
            <person name="Beaudoing E."/>
            <person name="Hot D."/>
            <person name="Moureu S."/>
        </authorList>
    </citation>
    <scope>NUCLEOTIDE SEQUENCE</scope>
    <source>
        <strain evidence="1">NRRL B-16295</strain>
    </source>
</reference>
<dbReference type="RefSeq" id="WP_260726848.1">
    <property type="nucleotide sequence ID" value="NZ_BAAABS010000070.1"/>
</dbReference>
<organism evidence="1 2">
    <name type="scientific">Dactylosporangium roseum</name>
    <dbReference type="NCBI Taxonomy" id="47989"/>
    <lineage>
        <taxon>Bacteria</taxon>
        <taxon>Bacillati</taxon>
        <taxon>Actinomycetota</taxon>
        <taxon>Actinomycetes</taxon>
        <taxon>Micromonosporales</taxon>
        <taxon>Micromonosporaceae</taxon>
        <taxon>Dactylosporangium</taxon>
    </lineage>
</organism>
<evidence type="ECO:0000313" key="1">
    <source>
        <dbReference type="EMBL" id="UWZ37491.1"/>
    </source>
</evidence>
<protein>
    <submittedName>
        <fullName evidence="1">Uncharacterized protein</fullName>
    </submittedName>
</protein>
<keyword evidence="2" id="KW-1185">Reference proteome</keyword>
<accession>A0ABY5Z612</accession>
<dbReference type="EMBL" id="CP073721">
    <property type="protein sequence ID" value="UWZ37491.1"/>
    <property type="molecule type" value="Genomic_DNA"/>
</dbReference>